<sequence length="80" mass="8637">MLQGFKDKDIVVGTKQVKRAVSSGKAELVLLAKDTEEKVISELVAICKDREVKIKYVSTMVELGKTCGIDVKAASAALLK</sequence>
<proteinExistence type="predicted"/>
<evidence type="ECO:0000259" key="1">
    <source>
        <dbReference type="Pfam" id="PF01248"/>
    </source>
</evidence>
<dbReference type="Pfam" id="PF01248">
    <property type="entry name" value="Ribosomal_L7Ae"/>
    <property type="match status" value="1"/>
</dbReference>
<dbReference type="Proteomes" id="UP000180254">
    <property type="component" value="Unassembled WGS sequence"/>
</dbReference>
<dbReference type="PRINTS" id="PR00884">
    <property type="entry name" value="RIBOSOMALHS6"/>
</dbReference>
<name>A0A1S1V7D5_9FIRM</name>
<accession>A0A1S1V7D5</accession>
<dbReference type="AlphaFoldDB" id="A0A1S1V7D5"/>
<keyword evidence="3" id="KW-1185">Reference proteome</keyword>
<evidence type="ECO:0000313" key="3">
    <source>
        <dbReference type="Proteomes" id="UP000180254"/>
    </source>
</evidence>
<organism evidence="2 3">
    <name type="scientific">Andreesenia angusta</name>
    <dbReference type="NCBI Taxonomy" id="39480"/>
    <lineage>
        <taxon>Bacteria</taxon>
        <taxon>Bacillati</taxon>
        <taxon>Bacillota</taxon>
        <taxon>Tissierellia</taxon>
        <taxon>Tissierellales</taxon>
        <taxon>Gottschalkiaceae</taxon>
        <taxon>Andreesenia</taxon>
    </lineage>
</organism>
<dbReference type="RefSeq" id="WP_071062261.1">
    <property type="nucleotide sequence ID" value="NZ_MKIE01000003.1"/>
</dbReference>
<comment type="caution">
    <text evidence="2">The sequence shown here is derived from an EMBL/GenBank/DDBJ whole genome shotgun (WGS) entry which is preliminary data.</text>
</comment>
<reference evidence="2 3" key="1">
    <citation type="submission" date="2016-09" db="EMBL/GenBank/DDBJ databases">
        <title>Genome sequence of Eubacterium angustum.</title>
        <authorList>
            <person name="Poehlein A."/>
            <person name="Daniel R."/>
        </authorList>
    </citation>
    <scope>NUCLEOTIDE SEQUENCE [LARGE SCALE GENOMIC DNA]</scope>
    <source>
        <strain evidence="2 3">DSM 1989</strain>
    </source>
</reference>
<gene>
    <name evidence="2" type="primary">rplGB</name>
    <name evidence="2" type="ORF">EUAN_09770</name>
</gene>
<evidence type="ECO:0000313" key="2">
    <source>
        <dbReference type="EMBL" id="OHW62414.1"/>
    </source>
</evidence>
<dbReference type="OrthoDB" id="2353623at2"/>
<dbReference type="Gene3D" id="3.30.1330.30">
    <property type="match status" value="1"/>
</dbReference>
<dbReference type="SUPFAM" id="SSF55315">
    <property type="entry name" value="L30e-like"/>
    <property type="match status" value="1"/>
</dbReference>
<dbReference type="STRING" id="39480.EUAN_09770"/>
<dbReference type="EMBL" id="MKIE01000003">
    <property type="protein sequence ID" value="OHW62414.1"/>
    <property type="molecule type" value="Genomic_DNA"/>
</dbReference>
<protein>
    <submittedName>
        <fullName evidence="2">Ribosome-associated protein L7Ae-like protein</fullName>
    </submittedName>
</protein>
<dbReference type="InterPro" id="IPR029064">
    <property type="entry name" value="Ribosomal_eL30-like_sf"/>
</dbReference>
<feature type="domain" description="Ribosomal protein eL8/eL30/eS12/Gadd45" evidence="1">
    <location>
        <begin position="6"/>
        <end position="77"/>
    </location>
</feature>
<dbReference type="InterPro" id="IPR004038">
    <property type="entry name" value="Ribosomal_eL8/eL30/eS12/Gad45"/>
</dbReference>